<name>A0AAW2WU64_9LAMI</name>
<evidence type="ECO:0000313" key="2">
    <source>
        <dbReference type="EMBL" id="KAL0444077.1"/>
    </source>
</evidence>
<accession>A0AAW2WU64</accession>
<organism evidence="2">
    <name type="scientific">Sesamum latifolium</name>
    <dbReference type="NCBI Taxonomy" id="2727402"/>
    <lineage>
        <taxon>Eukaryota</taxon>
        <taxon>Viridiplantae</taxon>
        <taxon>Streptophyta</taxon>
        <taxon>Embryophyta</taxon>
        <taxon>Tracheophyta</taxon>
        <taxon>Spermatophyta</taxon>
        <taxon>Magnoliopsida</taxon>
        <taxon>eudicotyledons</taxon>
        <taxon>Gunneridae</taxon>
        <taxon>Pentapetalae</taxon>
        <taxon>asterids</taxon>
        <taxon>lamiids</taxon>
        <taxon>Lamiales</taxon>
        <taxon>Pedaliaceae</taxon>
        <taxon>Sesamum</taxon>
    </lineage>
</organism>
<gene>
    <name evidence="2" type="ORF">Slati_2130400</name>
</gene>
<dbReference type="Pfam" id="PF03372">
    <property type="entry name" value="Exo_endo_phos"/>
    <property type="match status" value="1"/>
</dbReference>
<protein>
    <recommendedName>
        <fullName evidence="1">Endonuclease/exonuclease/phosphatase domain-containing protein</fullName>
    </recommendedName>
</protein>
<dbReference type="GO" id="GO:0003824">
    <property type="term" value="F:catalytic activity"/>
    <property type="evidence" value="ECO:0007669"/>
    <property type="project" value="InterPro"/>
</dbReference>
<evidence type="ECO:0000259" key="1">
    <source>
        <dbReference type="Pfam" id="PF03372"/>
    </source>
</evidence>
<dbReference type="EMBL" id="JACGWN010000007">
    <property type="protein sequence ID" value="KAL0444077.1"/>
    <property type="molecule type" value="Genomic_DNA"/>
</dbReference>
<proteinExistence type="predicted"/>
<dbReference type="SUPFAM" id="SSF56219">
    <property type="entry name" value="DNase I-like"/>
    <property type="match status" value="1"/>
</dbReference>
<dbReference type="InterPro" id="IPR036691">
    <property type="entry name" value="Endo/exonu/phosph_ase_sf"/>
</dbReference>
<feature type="domain" description="Endonuclease/exonuclease/phosphatase" evidence="1">
    <location>
        <begin position="7"/>
        <end position="105"/>
    </location>
</feature>
<sequence length="320" mass="37483">MYGVCVPATWRAGGLALLWRKDVLVQLKSYSRNHIDVDVLSKDTVANWRFIGFYGKADTTRRKEVWNQLVHLSKQTDASWICAGDFNEILCTTEKTGTRRPQWQIDDFRKALAASDLTDLGFQGMKYTWCNRRQNPNTVWARLDRACGNTRCVSKWPNMCVEHRGVSYSNHALLVISWNLDREMSGCKRKQHFQFEAKWLQSEECNQVIEQAWSKLTSTDPNLIVWQKIQEYRSGCLDREAYEEMGRIRQSIEDIRSQETLRWQQRSKMHWITEGDGNTKFFHSYASTRRRMNTIKCLRDETGVMKDSVGDIQGIISHFF</sequence>
<dbReference type="Gene3D" id="3.60.10.10">
    <property type="entry name" value="Endonuclease/exonuclease/phosphatase"/>
    <property type="match status" value="1"/>
</dbReference>
<dbReference type="PANTHER" id="PTHR33710:SF83">
    <property type="entry name" value="ENDONUCLEASE_EXONUCLEASE_PHOSPHATASE DOMAIN-CONTAINING PROTEIN"/>
    <property type="match status" value="1"/>
</dbReference>
<dbReference type="AlphaFoldDB" id="A0AAW2WU64"/>
<reference evidence="2" key="2">
    <citation type="journal article" date="2024" name="Plant">
        <title>Genomic evolution and insights into agronomic trait innovations of Sesamum species.</title>
        <authorList>
            <person name="Miao H."/>
            <person name="Wang L."/>
            <person name="Qu L."/>
            <person name="Liu H."/>
            <person name="Sun Y."/>
            <person name="Le M."/>
            <person name="Wang Q."/>
            <person name="Wei S."/>
            <person name="Zheng Y."/>
            <person name="Lin W."/>
            <person name="Duan Y."/>
            <person name="Cao H."/>
            <person name="Xiong S."/>
            <person name="Wang X."/>
            <person name="Wei L."/>
            <person name="Li C."/>
            <person name="Ma Q."/>
            <person name="Ju M."/>
            <person name="Zhao R."/>
            <person name="Li G."/>
            <person name="Mu C."/>
            <person name="Tian Q."/>
            <person name="Mei H."/>
            <person name="Zhang T."/>
            <person name="Gao T."/>
            <person name="Zhang H."/>
        </authorList>
    </citation>
    <scope>NUCLEOTIDE SEQUENCE</scope>
    <source>
        <strain evidence="2">KEN1</strain>
    </source>
</reference>
<dbReference type="InterPro" id="IPR005135">
    <property type="entry name" value="Endo/exonuclease/phosphatase"/>
</dbReference>
<comment type="caution">
    <text evidence="2">The sequence shown here is derived from an EMBL/GenBank/DDBJ whole genome shotgun (WGS) entry which is preliminary data.</text>
</comment>
<reference evidence="2" key="1">
    <citation type="submission" date="2020-06" db="EMBL/GenBank/DDBJ databases">
        <authorList>
            <person name="Li T."/>
            <person name="Hu X."/>
            <person name="Zhang T."/>
            <person name="Song X."/>
            <person name="Zhang H."/>
            <person name="Dai N."/>
            <person name="Sheng W."/>
            <person name="Hou X."/>
            <person name="Wei L."/>
        </authorList>
    </citation>
    <scope>NUCLEOTIDE SEQUENCE</scope>
    <source>
        <strain evidence="2">KEN1</strain>
        <tissue evidence="2">Leaf</tissue>
    </source>
</reference>
<dbReference type="PANTHER" id="PTHR33710">
    <property type="entry name" value="BNAC02G09200D PROTEIN"/>
    <property type="match status" value="1"/>
</dbReference>